<comment type="similarity">
    <text evidence="5">Belongs to the universal ribosomal protein uL6 family.</text>
</comment>
<comment type="subunit">
    <text evidence="5">Part of the 50S ribosomal subunit.</text>
</comment>
<dbReference type="Proteomes" id="UP001320159">
    <property type="component" value="Unassembled WGS sequence"/>
</dbReference>
<keyword evidence="2 5" id="KW-0694">RNA-binding</keyword>
<sequence>MAAEKIREVEIPQGVTVSVNGATLTAKGQKGQISRDFKYPGISVKVDGEKVLVETVRDEKQSKATVGTYASHINNMITGVSEGFEYNMKIVYTHFPIQVKVEGKDSKVSIGNFLGERKPRSATIMGDTKVDLQGDRLVLTGINKEHVGQTAANIEQACRIRKRDPRVFQDGIYITKKA</sequence>
<evidence type="ECO:0000256" key="5">
    <source>
        <dbReference type="HAMAP-Rule" id="MF_01365"/>
    </source>
</evidence>
<comment type="function">
    <text evidence="5">This protein binds to the 23S rRNA, and is important in its secondary structure. It is located near the subunit interface in the base of the L7/L12 stalk, and near the tRNA binding site of the peptidyltransferase center.</text>
</comment>
<evidence type="ECO:0000256" key="2">
    <source>
        <dbReference type="ARBA" id="ARBA00022884"/>
    </source>
</evidence>
<dbReference type="FunFam" id="3.90.930.12:FF:000008">
    <property type="entry name" value="50S ribosomal protein L6"/>
    <property type="match status" value="1"/>
</dbReference>
<dbReference type="NCBIfam" id="NF004037">
    <property type="entry name" value="PRK05518.1"/>
    <property type="match status" value="1"/>
</dbReference>
<keyword evidence="4 5" id="KW-0687">Ribonucleoprotein</keyword>
<dbReference type="InterPro" id="IPR020040">
    <property type="entry name" value="Ribosomal_uL6_a/b-dom"/>
</dbReference>
<gene>
    <name evidence="5" type="primary">rpl6</name>
    <name evidence="7" type="ORF">CUJ83_00615</name>
</gene>
<dbReference type="Gene3D" id="3.90.930.12">
    <property type="entry name" value="Ribosomal protein L6, alpha-beta domain"/>
    <property type="match status" value="2"/>
</dbReference>
<dbReference type="RefSeq" id="WP_230739384.1">
    <property type="nucleotide sequence ID" value="NZ_PGCK01000001.1"/>
</dbReference>
<organism evidence="7 8">
    <name type="scientific">Methanooceanicella nereidis</name>
    <dbReference type="NCBI Taxonomy" id="2052831"/>
    <lineage>
        <taxon>Archaea</taxon>
        <taxon>Methanobacteriati</taxon>
        <taxon>Methanobacteriota</taxon>
        <taxon>Stenosarchaea group</taxon>
        <taxon>Methanomicrobia</taxon>
        <taxon>Methanocellales</taxon>
        <taxon>Methanocellaceae</taxon>
        <taxon>Methanooceanicella</taxon>
    </lineage>
</organism>
<feature type="domain" description="Large ribosomal subunit protein uL6 alpha-beta" evidence="6">
    <location>
        <begin position="95"/>
        <end position="171"/>
    </location>
</feature>
<evidence type="ECO:0000256" key="4">
    <source>
        <dbReference type="ARBA" id="ARBA00023274"/>
    </source>
</evidence>
<keyword evidence="1 5" id="KW-0699">rRNA-binding</keyword>
<reference evidence="7 8" key="1">
    <citation type="submission" date="2017-11" db="EMBL/GenBank/DDBJ databases">
        <title>Isolation and Characterization of Family Methanocellaceae Species from Potential Methane Hydrate Area Offshore Southwestern Taiwan.</title>
        <authorList>
            <person name="Zhang W.-L."/>
            <person name="Chen W.-C."/>
            <person name="Lai M.-C."/>
            <person name="Chen S.-C."/>
        </authorList>
    </citation>
    <scope>NUCLEOTIDE SEQUENCE [LARGE SCALE GENOMIC DNA]</scope>
    <source>
        <strain evidence="7 8">CWC-04</strain>
    </source>
</reference>
<dbReference type="PROSITE" id="PS00700">
    <property type="entry name" value="RIBOSOMAL_L6_2"/>
    <property type="match status" value="1"/>
</dbReference>
<keyword evidence="8" id="KW-1185">Reference proteome</keyword>
<dbReference type="SUPFAM" id="SSF56053">
    <property type="entry name" value="Ribosomal protein L6"/>
    <property type="match status" value="2"/>
</dbReference>
<dbReference type="InterPro" id="IPR019907">
    <property type="entry name" value="Ribosomal_uL6_arc"/>
</dbReference>
<evidence type="ECO:0000256" key="1">
    <source>
        <dbReference type="ARBA" id="ARBA00022730"/>
    </source>
</evidence>
<dbReference type="EMBL" id="PGCK01000001">
    <property type="protein sequence ID" value="MCD1293497.1"/>
    <property type="molecule type" value="Genomic_DNA"/>
</dbReference>
<dbReference type="NCBIfam" id="TIGR03653">
    <property type="entry name" value="uL6_arch"/>
    <property type="match status" value="1"/>
</dbReference>
<dbReference type="InterPro" id="IPR000702">
    <property type="entry name" value="Ribosomal_uL6-like"/>
</dbReference>
<dbReference type="PIRSF" id="PIRSF002162">
    <property type="entry name" value="Ribosomal_L6"/>
    <property type="match status" value="1"/>
</dbReference>
<dbReference type="GO" id="GO:0022625">
    <property type="term" value="C:cytosolic large ribosomal subunit"/>
    <property type="evidence" value="ECO:0007669"/>
    <property type="project" value="UniProtKB-UniRule"/>
</dbReference>
<proteinExistence type="inferred from homology"/>
<evidence type="ECO:0000313" key="8">
    <source>
        <dbReference type="Proteomes" id="UP001320159"/>
    </source>
</evidence>
<dbReference type="GO" id="GO:0003735">
    <property type="term" value="F:structural constituent of ribosome"/>
    <property type="evidence" value="ECO:0007669"/>
    <property type="project" value="UniProtKB-UniRule"/>
</dbReference>
<dbReference type="PANTHER" id="PTHR11655">
    <property type="entry name" value="60S/50S RIBOSOMAL PROTEIN L6/L9"/>
    <property type="match status" value="1"/>
</dbReference>
<dbReference type="InterPro" id="IPR036789">
    <property type="entry name" value="Ribosomal_uL6-like_a/b-dom_sf"/>
</dbReference>
<dbReference type="InterPro" id="IPR002359">
    <property type="entry name" value="Ribosomal_uL6_CS2"/>
</dbReference>
<dbReference type="GO" id="GO:0002181">
    <property type="term" value="P:cytoplasmic translation"/>
    <property type="evidence" value="ECO:0007669"/>
    <property type="project" value="TreeGrafter"/>
</dbReference>
<evidence type="ECO:0000259" key="6">
    <source>
        <dbReference type="Pfam" id="PF00347"/>
    </source>
</evidence>
<name>A0AAP2RAK8_9EURY</name>
<dbReference type="Pfam" id="PF00347">
    <property type="entry name" value="Ribosomal_L6"/>
    <property type="match status" value="2"/>
</dbReference>
<evidence type="ECO:0000313" key="7">
    <source>
        <dbReference type="EMBL" id="MCD1293497.1"/>
    </source>
</evidence>
<dbReference type="AlphaFoldDB" id="A0AAP2RAK8"/>
<protein>
    <recommendedName>
        <fullName evidence="5">Large ribosomal subunit protein uL6</fullName>
    </recommendedName>
</protein>
<evidence type="ECO:0000256" key="3">
    <source>
        <dbReference type="ARBA" id="ARBA00022980"/>
    </source>
</evidence>
<comment type="caution">
    <text evidence="7">The sequence shown here is derived from an EMBL/GenBank/DDBJ whole genome shotgun (WGS) entry which is preliminary data.</text>
</comment>
<feature type="domain" description="Large ribosomal subunit protein uL6 alpha-beta" evidence="6">
    <location>
        <begin position="11"/>
        <end position="83"/>
    </location>
</feature>
<dbReference type="GO" id="GO:0019843">
    <property type="term" value="F:rRNA binding"/>
    <property type="evidence" value="ECO:0007669"/>
    <property type="project" value="UniProtKB-UniRule"/>
</dbReference>
<keyword evidence="3 5" id="KW-0689">Ribosomal protein</keyword>
<dbReference type="HAMAP" id="MF_01365_A">
    <property type="entry name" value="Ribosomal_uL6_A"/>
    <property type="match status" value="1"/>
</dbReference>
<accession>A0AAP2RAK8</accession>
<dbReference type="PANTHER" id="PTHR11655:SF16">
    <property type="entry name" value="60S RIBOSOMAL PROTEIN L9"/>
    <property type="match status" value="1"/>
</dbReference>